<comment type="similarity">
    <text evidence="7">Belongs to the protein kinase superfamily.</text>
</comment>
<keyword evidence="4" id="KW-0418">Kinase</keyword>
<dbReference type="GO" id="GO:0004691">
    <property type="term" value="F:cAMP-dependent protein kinase activity"/>
    <property type="evidence" value="ECO:0007669"/>
    <property type="project" value="TreeGrafter"/>
</dbReference>
<protein>
    <recommendedName>
        <fullName evidence="8">Protein kinase domain-containing protein</fullName>
    </recommendedName>
</protein>
<name>A0A1B6IT95_9HEMI</name>
<evidence type="ECO:0000256" key="6">
    <source>
        <dbReference type="PROSITE-ProRule" id="PRU10141"/>
    </source>
</evidence>
<feature type="binding site" evidence="6">
    <location>
        <position position="73"/>
    </location>
    <ligand>
        <name>ATP</name>
        <dbReference type="ChEBI" id="CHEBI:30616"/>
    </ligand>
</feature>
<dbReference type="InterPro" id="IPR017441">
    <property type="entry name" value="Protein_kinase_ATP_BS"/>
</dbReference>
<evidence type="ECO:0000313" key="9">
    <source>
        <dbReference type="EMBL" id="JAS90155.1"/>
    </source>
</evidence>
<dbReference type="PROSITE" id="PS50011">
    <property type="entry name" value="PROTEIN_KINASE_DOM"/>
    <property type="match status" value="1"/>
</dbReference>
<feature type="non-terminal residue" evidence="9">
    <location>
        <position position="230"/>
    </location>
</feature>
<sequence>ERNRLPHFGPLSIKSHEDFLNKCKRKFDLDFKIADIPVVAIDEFRLKYVLGRGAFSVVELVKCKSDGQWFAIKVSEKEQLVKLRVVKNALNEKRILQSLDFPFTIRMESFSHDPYYIYYLMPYVAGGDMFTHLRKKGHFDEELTRFYAAQMVLVLEYLNCVCVVHRDLKPENILLDQHGFLKLADFGFSKIVDTRTYTFCGTPPYIAPEVIQGQGYGRSVDWWSLGVLIF</sequence>
<dbReference type="Gene3D" id="3.30.200.20">
    <property type="entry name" value="Phosphorylase Kinase, domain 1"/>
    <property type="match status" value="1"/>
</dbReference>
<keyword evidence="3 6" id="KW-0547">Nucleotide-binding</keyword>
<evidence type="ECO:0000256" key="4">
    <source>
        <dbReference type="ARBA" id="ARBA00022777"/>
    </source>
</evidence>
<proteinExistence type="inferred from homology"/>
<gene>
    <name evidence="9" type="ORF">g.18444</name>
</gene>
<organism evidence="9">
    <name type="scientific">Homalodisca liturata</name>
    <dbReference type="NCBI Taxonomy" id="320908"/>
    <lineage>
        <taxon>Eukaryota</taxon>
        <taxon>Metazoa</taxon>
        <taxon>Ecdysozoa</taxon>
        <taxon>Arthropoda</taxon>
        <taxon>Hexapoda</taxon>
        <taxon>Insecta</taxon>
        <taxon>Pterygota</taxon>
        <taxon>Neoptera</taxon>
        <taxon>Paraneoptera</taxon>
        <taxon>Hemiptera</taxon>
        <taxon>Auchenorrhyncha</taxon>
        <taxon>Membracoidea</taxon>
        <taxon>Cicadellidae</taxon>
        <taxon>Cicadellinae</taxon>
        <taxon>Proconiini</taxon>
        <taxon>Homalodisca</taxon>
    </lineage>
</organism>
<evidence type="ECO:0000256" key="3">
    <source>
        <dbReference type="ARBA" id="ARBA00022741"/>
    </source>
</evidence>
<feature type="non-terminal residue" evidence="9">
    <location>
        <position position="1"/>
    </location>
</feature>
<keyword evidence="5 6" id="KW-0067">ATP-binding</keyword>
<dbReference type="Pfam" id="PF00069">
    <property type="entry name" value="Pkinase"/>
    <property type="match status" value="1"/>
</dbReference>
<dbReference type="PIRSF" id="PIRSF000654">
    <property type="entry name" value="Integrin-linked_kinase"/>
    <property type="match status" value="1"/>
</dbReference>
<dbReference type="InterPro" id="IPR045270">
    <property type="entry name" value="STKc_AGC"/>
</dbReference>
<accession>A0A1B6IT95</accession>
<evidence type="ECO:0000256" key="7">
    <source>
        <dbReference type="RuleBase" id="RU000304"/>
    </source>
</evidence>
<dbReference type="Gene3D" id="1.10.510.10">
    <property type="entry name" value="Transferase(Phosphotransferase) domain 1"/>
    <property type="match status" value="1"/>
</dbReference>
<evidence type="ECO:0000256" key="1">
    <source>
        <dbReference type="ARBA" id="ARBA00022527"/>
    </source>
</evidence>
<dbReference type="EMBL" id="GECU01017551">
    <property type="protein sequence ID" value="JAS90155.1"/>
    <property type="molecule type" value="Transcribed_RNA"/>
</dbReference>
<dbReference type="InterPro" id="IPR000719">
    <property type="entry name" value="Prot_kinase_dom"/>
</dbReference>
<keyword evidence="2" id="KW-0808">Transferase</keyword>
<dbReference type="PROSITE" id="PS00107">
    <property type="entry name" value="PROTEIN_KINASE_ATP"/>
    <property type="match status" value="1"/>
</dbReference>
<evidence type="ECO:0000256" key="2">
    <source>
        <dbReference type="ARBA" id="ARBA00022679"/>
    </source>
</evidence>
<dbReference type="GO" id="GO:0005952">
    <property type="term" value="C:cAMP-dependent protein kinase complex"/>
    <property type="evidence" value="ECO:0007669"/>
    <property type="project" value="TreeGrafter"/>
</dbReference>
<evidence type="ECO:0000259" key="8">
    <source>
        <dbReference type="PROSITE" id="PS50011"/>
    </source>
</evidence>
<dbReference type="GO" id="GO:0005524">
    <property type="term" value="F:ATP binding"/>
    <property type="evidence" value="ECO:0007669"/>
    <property type="project" value="UniProtKB-UniRule"/>
</dbReference>
<dbReference type="InterPro" id="IPR008271">
    <property type="entry name" value="Ser/Thr_kinase_AS"/>
</dbReference>
<dbReference type="CDD" id="cd05123">
    <property type="entry name" value="STKc_AGC"/>
    <property type="match status" value="1"/>
</dbReference>
<dbReference type="InterPro" id="IPR011009">
    <property type="entry name" value="Kinase-like_dom_sf"/>
</dbReference>
<keyword evidence="1 7" id="KW-0723">Serine/threonine-protein kinase</keyword>
<dbReference type="AlphaFoldDB" id="A0A1B6IT95"/>
<dbReference type="SMART" id="SM00220">
    <property type="entry name" value="S_TKc"/>
    <property type="match status" value="1"/>
</dbReference>
<dbReference type="PROSITE" id="PS00108">
    <property type="entry name" value="PROTEIN_KINASE_ST"/>
    <property type="match status" value="1"/>
</dbReference>
<dbReference type="PANTHER" id="PTHR24353">
    <property type="entry name" value="CYCLIC NUCLEOTIDE-DEPENDENT PROTEIN KINASE"/>
    <property type="match status" value="1"/>
</dbReference>
<dbReference type="FunFam" id="1.10.510.10:FF:000551">
    <property type="entry name" value="Non-specific serine/threonine protein kinase"/>
    <property type="match status" value="1"/>
</dbReference>
<reference evidence="9" key="1">
    <citation type="submission" date="2015-11" db="EMBL/GenBank/DDBJ databases">
        <title>De novo transcriptome assembly of four potential Pierce s Disease insect vectors from Arizona vineyards.</title>
        <authorList>
            <person name="Tassone E.E."/>
        </authorList>
    </citation>
    <scope>NUCLEOTIDE SEQUENCE</scope>
</reference>
<feature type="domain" description="Protein kinase" evidence="8">
    <location>
        <begin position="44"/>
        <end position="230"/>
    </location>
</feature>
<dbReference type="PANTHER" id="PTHR24353:SF37">
    <property type="entry name" value="CAMP-DEPENDENT PROTEIN KINASE CATALYTIC SUBUNIT PRKX"/>
    <property type="match status" value="1"/>
</dbReference>
<evidence type="ECO:0000256" key="5">
    <source>
        <dbReference type="ARBA" id="ARBA00022840"/>
    </source>
</evidence>
<dbReference type="SUPFAM" id="SSF56112">
    <property type="entry name" value="Protein kinase-like (PK-like)"/>
    <property type="match status" value="1"/>
</dbReference>